<keyword evidence="1" id="KW-0812">Transmembrane</keyword>
<keyword evidence="1" id="KW-1133">Transmembrane helix</keyword>
<evidence type="ECO:0000313" key="3">
    <source>
        <dbReference type="Proteomes" id="UP000293142"/>
    </source>
</evidence>
<keyword evidence="3" id="KW-1185">Reference proteome</keyword>
<dbReference type="RefSeq" id="WP_131017083.1">
    <property type="nucleotide sequence ID" value="NZ_SIRE01000025.1"/>
</dbReference>
<evidence type="ECO:0000256" key="1">
    <source>
        <dbReference type="SAM" id="Phobius"/>
    </source>
</evidence>
<organism evidence="2 3">
    <name type="scientific">Paenibacillus thalictri</name>
    <dbReference type="NCBI Taxonomy" id="2527873"/>
    <lineage>
        <taxon>Bacteria</taxon>
        <taxon>Bacillati</taxon>
        <taxon>Bacillota</taxon>
        <taxon>Bacilli</taxon>
        <taxon>Bacillales</taxon>
        <taxon>Paenibacillaceae</taxon>
        <taxon>Paenibacillus</taxon>
    </lineage>
</organism>
<name>A0A4Q9DGP6_9BACL</name>
<comment type="caution">
    <text evidence="2">The sequence shown here is derived from an EMBL/GenBank/DDBJ whole genome shotgun (WGS) entry which is preliminary data.</text>
</comment>
<dbReference type="EMBL" id="SIRE01000025">
    <property type="protein sequence ID" value="TBL71507.1"/>
    <property type="molecule type" value="Genomic_DNA"/>
</dbReference>
<dbReference type="Proteomes" id="UP000293142">
    <property type="component" value="Unassembled WGS sequence"/>
</dbReference>
<feature type="transmembrane region" description="Helical" evidence="1">
    <location>
        <begin position="22"/>
        <end position="47"/>
    </location>
</feature>
<accession>A0A4Q9DGP6</accession>
<sequence length="48" mass="5303">MSDRKSPELHVYEEVRNDSFDVAAGFGVFFVVLLVVAVIMGIIAAYVK</sequence>
<reference evidence="2 3" key="1">
    <citation type="submission" date="2019-02" db="EMBL/GenBank/DDBJ databases">
        <title>Paenibacillus sp. nov., isolated from surface-sterilized tissue of Thalictrum simplex L.</title>
        <authorList>
            <person name="Tuo L."/>
        </authorList>
    </citation>
    <scope>NUCLEOTIDE SEQUENCE [LARGE SCALE GENOMIC DNA]</scope>
    <source>
        <strain evidence="2 3">N2SHLJ1</strain>
    </source>
</reference>
<keyword evidence="1" id="KW-0472">Membrane</keyword>
<dbReference type="AlphaFoldDB" id="A0A4Q9DGP6"/>
<protein>
    <submittedName>
        <fullName evidence="2">YqzM family protein</fullName>
    </submittedName>
</protein>
<gene>
    <name evidence="2" type="ORF">EYB31_29445</name>
</gene>
<proteinExistence type="predicted"/>
<evidence type="ECO:0000313" key="2">
    <source>
        <dbReference type="EMBL" id="TBL71507.1"/>
    </source>
</evidence>